<comment type="caution">
    <text evidence="4">The sequence shown here is derived from an EMBL/GenBank/DDBJ whole genome shotgun (WGS) entry which is preliminary data.</text>
</comment>
<dbReference type="InterPro" id="IPR050154">
    <property type="entry name" value="UbiB_kinase"/>
</dbReference>
<keyword evidence="5" id="KW-1185">Reference proteome</keyword>
<keyword evidence="4" id="KW-0418">Kinase</keyword>
<evidence type="ECO:0000313" key="5">
    <source>
        <dbReference type="Proteomes" id="UP000319894"/>
    </source>
</evidence>
<dbReference type="GO" id="GO:0005524">
    <property type="term" value="F:ATP binding"/>
    <property type="evidence" value="ECO:0007669"/>
    <property type="project" value="InterPro"/>
</dbReference>
<dbReference type="EMBL" id="QMDX01000003">
    <property type="protein sequence ID" value="TSD14749.1"/>
    <property type="molecule type" value="Genomic_DNA"/>
</dbReference>
<reference evidence="4 5" key="1">
    <citation type="submission" date="2018-06" db="EMBL/GenBank/DDBJ databases">
        <title>Natronomonas sp. F16-60 a new haloarchaeon isolated from a solar saltern of Isla Cristina, Huelva, Spain.</title>
        <authorList>
            <person name="Duran-Viseras A."/>
            <person name="Sanchez-Porro C."/>
            <person name="Ventosa A."/>
        </authorList>
    </citation>
    <scope>NUCLEOTIDE SEQUENCE [LARGE SCALE GENOMIC DNA]</scope>
    <source>
        <strain evidence="4 5">F16-60</strain>
    </source>
</reference>
<dbReference type="PANTHER" id="PTHR10566">
    <property type="entry name" value="CHAPERONE-ACTIVITY OF BC1 COMPLEX CABC1 -RELATED"/>
    <property type="match status" value="1"/>
</dbReference>
<evidence type="ECO:0000256" key="2">
    <source>
        <dbReference type="SAM" id="MobiDB-lite"/>
    </source>
</evidence>
<evidence type="ECO:0000259" key="3">
    <source>
        <dbReference type="PROSITE" id="PS50011"/>
    </source>
</evidence>
<dbReference type="InterPro" id="IPR000719">
    <property type="entry name" value="Prot_kinase_dom"/>
</dbReference>
<evidence type="ECO:0000313" key="4">
    <source>
        <dbReference type="EMBL" id="TSD14749.1"/>
    </source>
</evidence>
<dbReference type="SUPFAM" id="SSF56112">
    <property type="entry name" value="Protein kinase-like (PK-like)"/>
    <property type="match status" value="1"/>
</dbReference>
<feature type="domain" description="Protein kinase" evidence="3">
    <location>
        <begin position="166"/>
        <end position="484"/>
    </location>
</feature>
<dbReference type="InterPro" id="IPR004147">
    <property type="entry name" value="ABC1_dom"/>
</dbReference>
<accession>A0A554NBK0</accession>
<keyword evidence="4" id="KW-0808">Transferase</keyword>
<name>A0A554NBK0_9EURY</name>
<feature type="compositionally biased region" description="Basic and acidic residues" evidence="2">
    <location>
        <begin position="83"/>
        <end position="100"/>
    </location>
</feature>
<comment type="similarity">
    <text evidence="1">Belongs to the protein kinase superfamily. ADCK protein kinase family.</text>
</comment>
<dbReference type="InParanoid" id="A0A554NBK0"/>
<dbReference type="Pfam" id="PF03109">
    <property type="entry name" value="ABC1"/>
    <property type="match status" value="1"/>
</dbReference>
<dbReference type="InterPro" id="IPR011009">
    <property type="entry name" value="Kinase-like_dom_sf"/>
</dbReference>
<dbReference type="Gene3D" id="1.10.510.10">
    <property type="entry name" value="Transferase(Phosphotransferase) domain 1"/>
    <property type="match status" value="1"/>
</dbReference>
<sequence length="484" mass="52976">MYCPAMPFQHVLEEGISAAETGLAATSQGLRLGAKGLEATRQGYEASRRGLDVFVEDPLIVTSAPRATEVALTTAPVVTGLTRDQRRTTSSGERERRGEQLRSVFTDLGPTFVKLGQTLSVRPDLVPEEYVDALEKLQDQVPPAPWDHIEGVIEDELGPVDEVFDDFDREPLSGASLGQVYRAELDGGTVAVKIRRPDVETRIQRDLRLVESAVPVVSAFLDDGRAFTLETIVDQFGDTIREELDYEREAEMMQRIGANFADDDRVEIPGVVDSHSSERVLTMEFVGGTRISDHEALDAMAIDRADLANRLRELYLQMTLVDGAFHADPHPGNVAVQPDGTIVLYDFGMSGTIDPDVRAGIVEFFAAITRGDVEGILETLVELGTLDPAVAGTDDDALTEVVGRFVECTRAGEFDAREFESLADDLEEAFYEMPFRLPPDLTLVLRLMAITDGVANTLDPEHDFFAVVEAVLADRGLSDTAETS</sequence>
<feature type="region of interest" description="Disordered" evidence="2">
    <location>
        <begin position="81"/>
        <end position="100"/>
    </location>
</feature>
<dbReference type="AlphaFoldDB" id="A0A554NBK0"/>
<dbReference type="PROSITE" id="PS50011">
    <property type="entry name" value="PROTEIN_KINASE_DOM"/>
    <property type="match status" value="1"/>
</dbReference>
<dbReference type="RefSeq" id="WP_144261467.1">
    <property type="nucleotide sequence ID" value="NZ_QMDX01000003.1"/>
</dbReference>
<proteinExistence type="inferred from homology"/>
<dbReference type="Proteomes" id="UP000319894">
    <property type="component" value="Unassembled WGS sequence"/>
</dbReference>
<dbReference type="PANTHER" id="PTHR10566:SF113">
    <property type="entry name" value="PROTEIN ACTIVITY OF BC1 COMPLEX KINASE 7, CHLOROPLASTIC"/>
    <property type="match status" value="1"/>
</dbReference>
<protein>
    <submittedName>
        <fullName evidence="4">AarF/ABC1/UbiB kinase family protein</fullName>
    </submittedName>
</protein>
<gene>
    <name evidence="4" type="ORF">DP107_07195</name>
</gene>
<dbReference type="CDD" id="cd05121">
    <property type="entry name" value="ABC1_ADCK3-like"/>
    <property type="match status" value="1"/>
</dbReference>
<evidence type="ECO:0000256" key="1">
    <source>
        <dbReference type="ARBA" id="ARBA00009670"/>
    </source>
</evidence>
<organism evidence="4 5">
    <name type="scientific">Haloglomus irregulare</name>
    <dbReference type="NCBI Taxonomy" id="2234134"/>
    <lineage>
        <taxon>Archaea</taxon>
        <taxon>Methanobacteriati</taxon>
        <taxon>Methanobacteriota</taxon>
        <taxon>Stenosarchaea group</taxon>
        <taxon>Halobacteria</taxon>
        <taxon>Halobacteriales</taxon>
        <taxon>Natronomonadaceae</taxon>
        <taxon>Haloglomus</taxon>
    </lineage>
</organism>
<dbReference type="GO" id="GO:0004672">
    <property type="term" value="F:protein kinase activity"/>
    <property type="evidence" value="ECO:0007669"/>
    <property type="project" value="InterPro"/>
</dbReference>